<comment type="caution">
    <text evidence="1">The sequence shown here is derived from an EMBL/GenBank/DDBJ whole genome shotgun (WGS) entry which is preliminary data.</text>
</comment>
<protein>
    <submittedName>
        <fullName evidence="1">Uncharacterized protein</fullName>
    </submittedName>
</protein>
<name>A0ABC8TVS6_9AQUA</name>
<accession>A0ABC8TVS6</accession>
<dbReference type="PANTHER" id="PTHR10241:SF38">
    <property type="entry name" value="TRANSDUCIN FAMILY PROTEIN _ WD-40 REPEAT FAMILY PROTEIN"/>
    <property type="match status" value="1"/>
</dbReference>
<dbReference type="AlphaFoldDB" id="A0ABC8TVS6"/>
<evidence type="ECO:0000313" key="2">
    <source>
        <dbReference type="Proteomes" id="UP001642360"/>
    </source>
</evidence>
<sequence>MFTKFFPKDTQSSQEILTFSDLEPRVSVHYGIPSTASILAFDPIQNLLAIGTLDGRIKVIGGDNIEGLLMSPKPLPFKNLEFLQNQGFLVSVSNENEIQIWDLENRRIASHLQWESNITAFSVIYGSQYMYVGDEYGFLSVLKYNAEEGKILQLPYHVPSNIIAADRNLSIEACEVGSDRKQLEVISELKSNMGKSSIAGNNIQSDQLHKLGNIDDANLVASHCTLSLEMGLQSVSGRIGEWQKTLSLMFVELLLVDVGYAVKMELLIFLEDLREVIIMGFIIAAFSRIPRSANAEEDNLT</sequence>
<dbReference type="InterPro" id="IPR015943">
    <property type="entry name" value="WD40/YVTN_repeat-like_dom_sf"/>
</dbReference>
<dbReference type="PANTHER" id="PTHR10241">
    <property type="entry name" value="LETHAL 2 GIANT LARVAE PROTEIN"/>
    <property type="match status" value="1"/>
</dbReference>
<evidence type="ECO:0000313" key="1">
    <source>
        <dbReference type="EMBL" id="CAK9173541.1"/>
    </source>
</evidence>
<dbReference type="FunFam" id="2.130.10.10:FF:000882">
    <property type="entry name" value="Syntaxin-binding protein 5"/>
    <property type="match status" value="1"/>
</dbReference>
<dbReference type="EMBL" id="CAUOFW020006169">
    <property type="protein sequence ID" value="CAK9173541.1"/>
    <property type="molecule type" value="Genomic_DNA"/>
</dbReference>
<reference evidence="1 2" key="1">
    <citation type="submission" date="2024-02" db="EMBL/GenBank/DDBJ databases">
        <authorList>
            <person name="Vignale AGUSTIN F."/>
            <person name="Sosa J E."/>
            <person name="Modenutti C."/>
        </authorList>
    </citation>
    <scope>NUCLEOTIDE SEQUENCE [LARGE SCALE GENOMIC DNA]</scope>
</reference>
<dbReference type="Gene3D" id="2.130.10.10">
    <property type="entry name" value="YVTN repeat-like/Quinoprotein amine dehydrogenase"/>
    <property type="match status" value="1"/>
</dbReference>
<keyword evidence="2" id="KW-1185">Reference proteome</keyword>
<dbReference type="Proteomes" id="UP001642360">
    <property type="component" value="Unassembled WGS sequence"/>
</dbReference>
<organism evidence="1 2">
    <name type="scientific">Ilex paraguariensis</name>
    <name type="common">yerba mate</name>
    <dbReference type="NCBI Taxonomy" id="185542"/>
    <lineage>
        <taxon>Eukaryota</taxon>
        <taxon>Viridiplantae</taxon>
        <taxon>Streptophyta</taxon>
        <taxon>Embryophyta</taxon>
        <taxon>Tracheophyta</taxon>
        <taxon>Spermatophyta</taxon>
        <taxon>Magnoliopsida</taxon>
        <taxon>eudicotyledons</taxon>
        <taxon>Gunneridae</taxon>
        <taxon>Pentapetalae</taxon>
        <taxon>asterids</taxon>
        <taxon>campanulids</taxon>
        <taxon>Aquifoliales</taxon>
        <taxon>Aquifoliaceae</taxon>
        <taxon>Ilex</taxon>
    </lineage>
</organism>
<gene>
    <name evidence="1" type="ORF">ILEXP_LOCUS43278</name>
</gene>
<dbReference type="SUPFAM" id="SSF50978">
    <property type="entry name" value="WD40 repeat-like"/>
    <property type="match status" value="1"/>
</dbReference>
<proteinExistence type="predicted"/>
<dbReference type="InterPro" id="IPR036322">
    <property type="entry name" value="WD40_repeat_dom_sf"/>
</dbReference>